<evidence type="ECO:0000313" key="5">
    <source>
        <dbReference type="Proteomes" id="UP000694546"/>
    </source>
</evidence>
<dbReference type="GO" id="GO:0016525">
    <property type="term" value="P:negative regulation of angiogenesis"/>
    <property type="evidence" value="ECO:0007669"/>
    <property type="project" value="TreeGrafter"/>
</dbReference>
<dbReference type="CDD" id="cd13197">
    <property type="entry name" value="FERM_C_CCM1"/>
    <property type="match status" value="1"/>
</dbReference>
<dbReference type="AlphaFoldDB" id="A0A8C4ZQ16"/>
<dbReference type="InterPro" id="IPR011993">
    <property type="entry name" value="PH-like_dom_sf"/>
</dbReference>
<dbReference type="Gene3D" id="3.30.70.2240">
    <property type="entry name" value="KRIT, N-terminal Nudix domain, NPxY motif-rich region"/>
    <property type="match status" value="2"/>
</dbReference>
<dbReference type="GeneTree" id="ENSGT00530000063721"/>
<dbReference type="InterPro" id="IPR057096">
    <property type="entry name" value="KRIT1_FRMD8_FERM_C"/>
</dbReference>
<dbReference type="InterPro" id="IPR051594">
    <property type="entry name" value="KRIT1/FRMD8"/>
</dbReference>
<dbReference type="InterPro" id="IPR014352">
    <property type="entry name" value="FERM/acyl-CoA-bd_prot_sf"/>
</dbReference>
<accession>A0A8C4ZQ16</accession>
<dbReference type="Ensembl" id="ENSGMOT00000018631.2">
    <property type="protein sequence ID" value="ENSGMOP00000018184.2"/>
    <property type="gene ID" value="ENSGMOG00000016829.2"/>
</dbReference>
<dbReference type="Pfam" id="PF00373">
    <property type="entry name" value="FERM_M"/>
    <property type="match status" value="1"/>
</dbReference>
<dbReference type="GO" id="GO:2000114">
    <property type="term" value="P:regulation of establishment of cell polarity"/>
    <property type="evidence" value="ECO:0007669"/>
    <property type="project" value="TreeGrafter"/>
</dbReference>
<dbReference type="PANTHER" id="PTHR13283:SF11">
    <property type="entry name" value="KREV INTERACTION TRAPPED PROTEIN 1"/>
    <property type="match status" value="1"/>
</dbReference>
<feature type="domain" description="KRIT N-terminal NPxY motif-rich region" evidence="2">
    <location>
        <begin position="22"/>
        <end position="196"/>
    </location>
</feature>
<dbReference type="Proteomes" id="UP000694546">
    <property type="component" value="Chromosome 22"/>
</dbReference>
<name>A0A8C4ZQ16_GADMO</name>
<feature type="domain" description="FERM central" evidence="1">
    <location>
        <begin position="271"/>
        <end position="337"/>
    </location>
</feature>
<keyword evidence="5" id="KW-1185">Reference proteome</keyword>
<organism evidence="4 5">
    <name type="scientific">Gadus morhua</name>
    <name type="common">Atlantic cod</name>
    <dbReference type="NCBI Taxonomy" id="8049"/>
    <lineage>
        <taxon>Eukaryota</taxon>
        <taxon>Metazoa</taxon>
        <taxon>Chordata</taxon>
        <taxon>Craniata</taxon>
        <taxon>Vertebrata</taxon>
        <taxon>Euteleostomi</taxon>
        <taxon>Actinopterygii</taxon>
        <taxon>Neopterygii</taxon>
        <taxon>Teleostei</taxon>
        <taxon>Neoteleostei</taxon>
        <taxon>Acanthomorphata</taxon>
        <taxon>Zeiogadaria</taxon>
        <taxon>Gadariae</taxon>
        <taxon>Gadiformes</taxon>
        <taxon>Gadoidei</taxon>
        <taxon>Gadidae</taxon>
        <taxon>Gadus</taxon>
    </lineage>
</organism>
<reference evidence="4" key="1">
    <citation type="submission" date="2025-08" db="UniProtKB">
        <authorList>
            <consortium name="Ensembl"/>
        </authorList>
    </citation>
    <scope>IDENTIFICATION</scope>
</reference>
<dbReference type="Pfam" id="PF16705">
    <property type="entry name" value="NUDIX_5"/>
    <property type="match status" value="1"/>
</dbReference>
<evidence type="ECO:0000259" key="2">
    <source>
        <dbReference type="Pfam" id="PF16705"/>
    </source>
</evidence>
<gene>
    <name evidence="4" type="primary">krit1</name>
</gene>
<dbReference type="Pfam" id="PF24522">
    <property type="entry name" value="KRIT1_FRMD8_FERM_C"/>
    <property type="match status" value="1"/>
</dbReference>
<dbReference type="Gene3D" id="2.30.29.30">
    <property type="entry name" value="Pleckstrin-homology domain (PH domain)/Phosphotyrosine-binding domain (PTB)"/>
    <property type="match status" value="1"/>
</dbReference>
<reference evidence="4" key="2">
    <citation type="submission" date="2025-09" db="UniProtKB">
        <authorList>
            <consortium name="Ensembl"/>
        </authorList>
    </citation>
    <scope>IDENTIFICATION</scope>
</reference>
<proteinExistence type="predicted"/>
<evidence type="ECO:0000259" key="3">
    <source>
        <dbReference type="Pfam" id="PF24522"/>
    </source>
</evidence>
<dbReference type="InterPro" id="IPR043058">
    <property type="entry name" value="NUDIX_sf"/>
</dbReference>
<sequence>MGNQDNLEEVFVAVIRPKNQVSLSSKEYRAKSYEILLIEVPLEGKEKKRKKVLLAAKIPAGGDRTRSILNYVDEMTKTISNNQGLIGKRVVHMKKFTLNSDNEGKEVSLFIVPLGVKDNSKPCYTAGSPSFYCLQDMMRVCSETSAHFSSVTSRMLLALDKWLAEQHTVPHAIPALFRPAPVERVKTTVSNPAYASGPERGPSEEEGLHMGYTALEVRSKMMSLEKADVCVLNPLYGSDLQYTNRVDKVIINPYFGLGAPDYSKIQIPKREKWHEENLRSIVPMSKVKSKAYHWTNRILYEYKALSTSEGVSKEMHHLQRLFLQNCWDVPTYGAAFFTGQVYTKASASNHKVIRVMVGVNTKGLHLMNMETKVLLISLEYGGFMWQLGQADLYFQIHSVENKMNIIVHTKQAGLIVKLLMKLSGQMTPNDKSLSDKYAYG</sequence>
<evidence type="ECO:0000259" key="1">
    <source>
        <dbReference type="Pfam" id="PF00373"/>
    </source>
</evidence>
<evidence type="ECO:0000313" key="4">
    <source>
        <dbReference type="Ensembl" id="ENSGMOP00000018184.2"/>
    </source>
</evidence>
<dbReference type="GO" id="GO:0005886">
    <property type="term" value="C:plasma membrane"/>
    <property type="evidence" value="ECO:0007669"/>
    <property type="project" value="TreeGrafter"/>
</dbReference>
<feature type="domain" description="KRIT1/FRMD8 FERM" evidence="3">
    <location>
        <begin position="354"/>
        <end position="418"/>
    </location>
</feature>
<dbReference type="InterPro" id="IPR019748">
    <property type="entry name" value="FERM_central"/>
</dbReference>
<evidence type="ECO:0008006" key="6">
    <source>
        <dbReference type="Google" id="ProtNLM"/>
    </source>
</evidence>
<dbReference type="InterPro" id="IPR032022">
    <property type="entry name" value="NUDIX"/>
</dbReference>
<dbReference type="PANTHER" id="PTHR13283">
    <property type="entry name" value="KREV INTERACTION TRAPPED 1-RELATED"/>
    <property type="match status" value="1"/>
</dbReference>
<dbReference type="InterPro" id="IPR041791">
    <property type="entry name" value="KRIT1_FERM_C"/>
</dbReference>
<dbReference type="Gene3D" id="1.20.80.10">
    <property type="match status" value="1"/>
</dbReference>
<dbReference type="GO" id="GO:0045454">
    <property type="term" value="P:cell redox homeostasis"/>
    <property type="evidence" value="ECO:0007669"/>
    <property type="project" value="TreeGrafter"/>
</dbReference>
<protein>
    <recommendedName>
        <fullName evidence="6">KRIT N-terminal NPxY motif-rich region domain-containing protein</fullName>
    </recommendedName>
</protein>